<gene>
    <name evidence="4" type="ORF">PVAP13_3KG340427</name>
</gene>
<feature type="region of interest" description="Disordered" evidence="2">
    <location>
        <begin position="14"/>
        <end position="38"/>
    </location>
</feature>
<feature type="domain" description="SWIM-type" evidence="3">
    <location>
        <begin position="42"/>
        <end position="76"/>
    </location>
</feature>
<organism evidence="4 5">
    <name type="scientific">Panicum virgatum</name>
    <name type="common">Blackwell switchgrass</name>
    <dbReference type="NCBI Taxonomy" id="38727"/>
    <lineage>
        <taxon>Eukaryota</taxon>
        <taxon>Viridiplantae</taxon>
        <taxon>Streptophyta</taxon>
        <taxon>Embryophyta</taxon>
        <taxon>Tracheophyta</taxon>
        <taxon>Spermatophyta</taxon>
        <taxon>Magnoliopsida</taxon>
        <taxon>Liliopsida</taxon>
        <taxon>Poales</taxon>
        <taxon>Poaceae</taxon>
        <taxon>PACMAD clade</taxon>
        <taxon>Panicoideae</taxon>
        <taxon>Panicodae</taxon>
        <taxon>Paniceae</taxon>
        <taxon>Panicinae</taxon>
        <taxon>Panicum</taxon>
        <taxon>Panicum sect. Hiantes</taxon>
    </lineage>
</organism>
<comment type="caution">
    <text evidence="4">The sequence shown here is derived from an EMBL/GenBank/DDBJ whole genome shotgun (WGS) entry which is preliminary data.</text>
</comment>
<dbReference type="Proteomes" id="UP000823388">
    <property type="component" value="Chromosome 3K"/>
</dbReference>
<keyword evidence="1" id="KW-0479">Metal-binding</keyword>
<reference evidence="4" key="1">
    <citation type="submission" date="2020-05" db="EMBL/GenBank/DDBJ databases">
        <title>WGS assembly of Panicum virgatum.</title>
        <authorList>
            <person name="Lovell J.T."/>
            <person name="Jenkins J."/>
            <person name="Shu S."/>
            <person name="Juenger T.E."/>
            <person name="Schmutz J."/>
        </authorList>
    </citation>
    <scope>NUCLEOTIDE SEQUENCE</scope>
    <source>
        <strain evidence="4">AP13</strain>
    </source>
</reference>
<evidence type="ECO:0000313" key="4">
    <source>
        <dbReference type="EMBL" id="KAG2626300.1"/>
    </source>
</evidence>
<dbReference type="PROSITE" id="PS50966">
    <property type="entry name" value="ZF_SWIM"/>
    <property type="match status" value="1"/>
</dbReference>
<evidence type="ECO:0000259" key="3">
    <source>
        <dbReference type="PROSITE" id="PS50966"/>
    </source>
</evidence>
<evidence type="ECO:0000256" key="1">
    <source>
        <dbReference type="PROSITE-ProRule" id="PRU00325"/>
    </source>
</evidence>
<evidence type="ECO:0000313" key="5">
    <source>
        <dbReference type="Proteomes" id="UP000823388"/>
    </source>
</evidence>
<keyword evidence="5" id="KW-1185">Reference proteome</keyword>
<keyword evidence="1" id="KW-0862">Zinc</keyword>
<sequence length="78" mass="8390">MQLVITVADHAIQQGATGKAHPPSADSNNTRPLESHGNKAWEMIKTRGKPIGREASCTCMDGQPCRHTPAISQLTKLV</sequence>
<dbReference type="AlphaFoldDB" id="A0A8T0UU69"/>
<keyword evidence="1" id="KW-0863">Zinc-finger</keyword>
<protein>
    <recommendedName>
        <fullName evidence="3">SWIM-type domain-containing protein</fullName>
    </recommendedName>
</protein>
<dbReference type="GO" id="GO:0008270">
    <property type="term" value="F:zinc ion binding"/>
    <property type="evidence" value="ECO:0007669"/>
    <property type="project" value="UniProtKB-KW"/>
</dbReference>
<dbReference type="EMBL" id="CM029041">
    <property type="protein sequence ID" value="KAG2626300.1"/>
    <property type="molecule type" value="Genomic_DNA"/>
</dbReference>
<name>A0A8T0UU69_PANVG</name>
<proteinExistence type="predicted"/>
<accession>A0A8T0UU69</accession>
<dbReference type="InterPro" id="IPR007527">
    <property type="entry name" value="Znf_SWIM"/>
</dbReference>
<evidence type="ECO:0000256" key="2">
    <source>
        <dbReference type="SAM" id="MobiDB-lite"/>
    </source>
</evidence>